<dbReference type="SUPFAM" id="SSF51735">
    <property type="entry name" value="NAD(P)-binding Rossmann-fold domains"/>
    <property type="match status" value="1"/>
</dbReference>
<dbReference type="EMBL" id="CP021023">
    <property type="protein sequence ID" value="ARN57079.1"/>
    <property type="molecule type" value="Genomic_DNA"/>
</dbReference>
<accession>A0A1W6LMS7</accession>
<keyword evidence="2 4" id="KW-0560">Oxidoreductase</keyword>
<evidence type="ECO:0000313" key="4">
    <source>
        <dbReference type="EMBL" id="ARN57079.1"/>
    </source>
</evidence>
<dbReference type="InterPro" id="IPR036291">
    <property type="entry name" value="NAD(P)-bd_dom_sf"/>
</dbReference>
<dbReference type="KEGG" id="pbp:STSP1_01474"/>
<dbReference type="AlphaFoldDB" id="A0A1W6LMS7"/>
<keyword evidence="5" id="KW-1185">Reference proteome</keyword>
<sequence>MDCLKGKTAVVTGASSGIGRQIAVKLAEEGCRVVIAARRTDKLDETAAQMPPNAQCLSVQADITNQSDVRALFDVAVQRFGSLDILVNNAGRGLKADIADIKLEDWQKTLAVNLTGVFLCSREGLRIMKQRSINGKIITVSSMIGLLPAPGFAAYGASKHGVTGFMWSLYWEAKKYGIKTASIYPARVDTEFFDSHGYEKRPSKGQMLSARDIADHAAAIASGSFLRTAAVVLKNSLKRIRGYFSMLFS</sequence>
<dbReference type="FunFam" id="3.40.50.720:FF:000084">
    <property type="entry name" value="Short-chain dehydrogenase reductase"/>
    <property type="match status" value="1"/>
</dbReference>
<dbReference type="Proteomes" id="UP000193334">
    <property type="component" value="Chromosome"/>
</dbReference>
<dbReference type="EC" id="1.-.-.-" evidence="4"/>
<dbReference type="PANTHER" id="PTHR43669:SF3">
    <property type="entry name" value="ALCOHOL DEHYDROGENASE, PUTATIVE (AFU_ORTHOLOGUE AFUA_3G03445)-RELATED"/>
    <property type="match status" value="1"/>
</dbReference>
<dbReference type="CDD" id="cd05233">
    <property type="entry name" value="SDR_c"/>
    <property type="match status" value="1"/>
</dbReference>
<dbReference type="PRINTS" id="PR00080">
    <property type="entry name" value="SDRFAMILY"/>
</dbReference>
<reference evidence="5" key="1">
    <citation type="submission" date="2017-04" db="EMBL/GenBank/DDBJ databases">
        <title>Comparative genomics and description of representatives of a novel lineage of planctomycetes thriving in anoxic sediments.</title>
        <authorList>
            <person name="Spring S."/>
            <person name="Bunk B."/>
            <person name="Sproer C."/>
        </authorList>
    </citation>
    <scope>NUCLEOTIDE SEQUENCE [LARGE SCALE GENOMIC DNA]</scope>
    <source>
        <strain evidence="5">ST-PulAB-D4</strain>
    </source>
</reference>
<dbReference type="Pfam" id="PF00106">
    <property type="entry name" value="adh_short"/>
    <property type="match status" value="1"/>
</dbReference>
<evidence type="ECO:0000256" key="2">
    <source>
        <dbReference type="ARBA" id="ARBA00023002"/>
    </source>
</evidence>
<dbReference type="PRINTS" id="PR00081">
    <property type="entry name" value="GDHRDH"/>
</dbReference>
<dbReference type="STRING" id="1941349.STSP1_01474"/>
<comment type="similarity">
    <text evidence="1 3">Belongs to the short-chain dehydrogenases/reductases (SDR) family.</text>
</comment>
<dbReference type="RefSeq" id="WP_085755755.1">
    <property type="nucleotide sequence ID" value="NZ_CP021023.1"/>
</dbReference>
<dbReference type="InterPro" id="IPR002347">
    <property type="entry name" value="SDR_fam"/>
</dbReference>
<evidence type="ECO:0000313" key="5">
    <source>
        <dbReference type="Proteomes" id="UP000193334"/>
    </source>
</evidence>
<protein>
    <submittedName>
        <fullName evidence="4">Putative oxidoreductase</fullName>
        <ecNumber evidence="4">1.-.-.-</ecNumber>
    </submittedName>
</protein>
<dbReference type="Gene3D" id="3.40.50.720">
    <property type="entry name" value="NAD(P)-binding Rossmann-like Domain"/>
    <property type="match status" value="1"/>
</dbReference>
<dbReference type="GO" id="GO:0016491">
    <property type="term" value="F:oxidoreductase activity"/>
    <property type="evidence" value="ECO:0007669"/>
    <property type="project" value="UniProtKB-KW"/>
</dbReference>
<dbReference type="PANTHER" id="PTHR43669">
    <property type="entry name" value="5-KETO-D-GLUCONATE 5-REDUCTASE"/>
    <property type="match status" value="1"/>
</dbReference>
<name>A0A1W6LMS7_9BACT</name>
<evidence type="ECO:0000256" key="1">
    <source>
        <dbReference type="ARBA" id="ARBA00006484"/>
    </source>
</evidence>
<evidence type="ECO:0000256" key="3">
    <source>
        <dbReference type="RuleBase" id="RU000363"/>
    </source>
</evidence>
<proteinExistence type="inferred from homology"/>
<gene>
    <name evidence="4" type="ORF">STSP1_01474</name>
</gene>
<organism evidence="4 5">
    <name type="scientific">Sedimentisphaera salicampi</name>
    <dbReference type="NCBI Taxonomy" id="1941349"/>
    <lineage>
        <taxon>Bacteria</taxon>
        <taxon>Pseudomonadati</taxon>
        <taxon>Planctomycetota</taxon>
        <taxon>Phycisphaerae</taxon>
        <taxon>Sedimentisphaerales</taxon>
        <taxon>Sedimentisphaeraceae</taxon>
        <taxon>Sedimentisphaera</taxon>
    </lineage>
</organism>